<evidence type="ECO:0000313" key="1">
    <source>
        <dbReference type="EMBL" id="GAH72688.1"/>
    </source>
</evidence>
<name>X1JSB0_9ZZZZ</name>
<feature type="non-terminal residue" evidence="1">
    <location>
        <position position="1"/>
    </location>
</feature>
<accession>X1JSB0</accession>
<reference evidence="1" key="1">
    <citation type="journal article" date="2014" name="Front. Microbiol.">
        <title>High frequency of phylogenetically diverse reductive dehalogenase-homologous genes in deep subseafloor sedimentary metagenomes.</title>
        <authorList>
            <person name="Kawai M."/>
            <person name="Futagami T."/>
            <person name="Toyoda A."/>
            <person name="Takaki Y."/>
            <person name="Nishi S."/>
            <person name="Hori S."/>
            <person name="Arai W."/>
            <person name="Tsubouchi T."/>
            <person name="Morono Y."/>
            <person name="Uchiyama I."/>
            <person name="Ito T."/>
            <person name="Fujiyama A."/>
            <person name="Inagaki F."/>
            <person name="Takami H."/>
        </authorList>
    </citation>
    <scope>NUCLEOTIDE SEQUENCE</scope>
    <source>
        <strain evidence="1">Expedition CK06-06</strain>
    </source>
</reference>
<gene>
    <name evidence="1" type="ORF">S03H2_41778</name>
</gene>
<proteinExistence type="predicted"/>
<protein>
    <submittedName>
        <fullName evidence="1">Uncharacterized protein</fullName>
    </submittedName>
</protein>
<comment type="caution">
    <text evidence="1">The sequence shown here is derived from an EMBL/GenBank/DDBJ whole genome shotgun (WGS) entry which is preliminary data.</text>
</comment>
<dbReference type="EMBL" id="BARU01025971">
    <property type="protein sequence ID" value="GAH72688.1"/>
    <property type="molecule type" value="Genomic_DNA"/>
</dbReference>
<organism evidence="1">
    <name type="scientific">marine sediment metagenome</name>
    <dbReference type="NCBI Taxonomy" id="412755"/>
    <lineage>
        <taxon>unclassified sequences</taxon>
        <taxon>metagenomes</taxon>
        <taxon>ecological metagenomes</taxon>
    </lineage>
</organism>
<sequence length="73" mass="8520">IRIPVNLYSVSQALTFLEGLGLKLSDTWLRKRMKDEKLEIYRVGKTQFVTETDLYRLSLLPREKPGPKKKGQK</sequence>
<dbReference type="AlphaFoldDB" id="X1JSB0"/>